<evidence type="ECO:0000259" key="1">
    <source>
        <dbReference type="Pfam" id="PF17921"/>
    </source>
</evidence>
<dbReference type="Proteomes" id="UP000515163">
    <property type="component" value="Unplaced"/>
</dbReference>
<feature type="domain" description="Integrase zinc-binding" evidence="1">
    <location>
        <begin position="58"/>
        <end position="108"/>
    </location>
</feature>
<dbReference type="GeneID" id="116295082"/>
<dbReference type="OrthoDB" id="5982966at2759"/>
<dbReference type="Pfam" id="PF17921">
    <property type="entry name" value="Integrase_H2C2"/>
    <property type="match status" value="1"/>
</dbReference>
<dbReference type="KEGG" id="aten:116295082"/>
<protein>
    <submittedName>
        <fullName evidence="3">Uncharacterized protein LOC116295082</fullName>
    </submittedName>
</protein>
<name>A0A6P8I1A8_ACTTE</name>
<evidence type="ECO:0000313" key="3">
    <source>
        <dbReference type="RefSeq" id="XP_031558660.1"/>
    </source>
</evidence>
<dbReference type="Gene3D" id="1.10.340.70">
    <property type="match status" value="1"/>
</dbReference>
<proteinExistence type="predicted"/>
<organism evidence="2 3">
    <name type="scientific">Actinia tenebrosa</name>
    <name type="common">Australian red waratah sea anemone</name>
    <dbReference type="NCBI Taxonomy" id="6105"/>
    <lineage>
        <taxon>Eukaryota</taxon>
        <taxon>Metazoa</taxon>
        <taxon>Cnidaria</taxon>
        <taxon>Anthozoa</taxon>
        <taxon>Hexacorallia</taxon>
        <taxon>Actiniaria</taxon>
        <taxon>Actiniidae</taxon>
        <taxon>Actinia</taxon>
    </lineage>
</organism>
<dbReference type="AlphaFoldDB" id="A0A6P8I1A8"/>
<gene>
    <name evidence="3" type="primary">LOC116295082</name>
</gene>
<accession>A0A6P8I1A8</accession>
<evidence type="ECO:0000313" key="2">
    <source>
        <dbReference type="Proteomes" id="UP000515163"/>
    </source>
</evidence>
<dbReference type="InterPro" id="IPR041588">
    <property type="entry name" value="Integrase_H2C2"/>
</dbReference>
<reference evidence="3" key="1">
    <citation type="submission" date="2025-08" db="UniProtKB">
        <authorList>
            <consortium name="RefSeq"/>
        </authorList>
    </citation>
    <scope>IDENTIFICATION</scope>
    <source>
        <tissue evidence="3">Tentacle</tissue>
    </source>
</reference>
<keyword evidence="2" id="KW-1185">Reference proteome</keyword>
<dbReference type="InParanoid" id="A0A6P8I1A8"/>
<dbReference type="RefSeq" id="XP_031558660.1">
    <property type="nucleotide sequence ID" value="XM_031702800.1"/>
</dbReference>
<sequence length="138" mass="15819">MVQWWVKRIQQHHLESDQMKKDRQGLNLQENKEGLFECRGRIEGHYPIYVPPNNLLAEKLAEKLAMDAHTSVLHWGVGITMATVREKLWIPKLRYLAKRLIKCCYGCKVPSHAFSKSSITCGSLLFQVVGIDYAAPIV</sequence>